<name>A0A9E7FEC1_9LILI</name>
<protein>
    <submittedName>
        <fullName evidence="1">Transferase family</fullName>
    </submittedName>
</protein>
<dbReference type="PANTHER" id="PTHR32098:SF5">
    <property type="entry name" value="LYCOPENE BETA_EPSILON CYCLASE PROTEIN"/>
    <property type="match status" value="1"/>
</dbReference>
<reference evidence="1" key="1">
    <citation type="submission" date="2022-05" db="EMBL/GenBank/DDBJ databases">
        <title>The Musa troglodytarum L. genome provides insights into the mechanism of non-climacteric behaviour and enrichment of carotenoids.</title>
        <authorList>
            <person name="Wang J."/>
        </authorList>
    </citation>
    <scope>NUCLEOTIDE SEQUENCE</scope>
    <source>
        <tissue evidence="1">Leaf</tissue>
    </source>
</reference>
<dbReference type="Pfam" id="PF02458">
    <property type="entry name" value="Transferase"/>
    <property type="match status" value="1"/>
</dbReference>
<dbReference type="GO" id="GO:0016740">
    <property type="term" value="F:transferase activity"/>
    <property type="evidence" value="ECO:0007669"/>
    <property type="project" value="UniProtKB-KW"/>
</dbReference>
<accession>A0A9E7FEC1</accession>
<dbReference type="Gene3D" id="3.30.559.10">
    <property type="entry name" value="Chloramphenicol acetyltransferase-like domain"/>
    <property type="match status" value="2"/>
</dbReference>
<evidence type="ECO:0000313" key="1">
    <source>
        <dbReference type="EMBL" id="URD92373.1"/>
    </source>
</evidence>
<gene>
    <name evidence="1" type="ORF">MUK42_37176</name>
</gene>
<evidence type="ECO:0000313" key="2">
    <source>
        <dbReference type="Proteomes" id="UP001055439"/>
    </source>
</evidence>
<sequence>MKEAEKVPEVVSRVPGSSKKSELEEKAGCSFDVLVCGGTLGIFIATALVTRGLHVAIIERNLIKGREQEWNISRKELLELVEVGILTKEEIEHIIAVEFNPIVQLTNGEILSSHLIIDSMGNFSPIVKQIRSCRKPDGVCLVVGSCSRGFSENTSSDIIFSSSSVKKVQETPLQYFWEAFPSGTGPTDRTTYMFTYVEAKPGSPKLEHLLEDYWDLLPSYQIPLKMFSNLRMRVASRSLVKASHPSVATNHVLPVSNLDLFPNDFQVALCSIYPKPTTGDFASVADALRTCLPAFLDHYHPFTGRIVTNPETGSPEVHCNNEGAELVVAYSVVPLAHVDFHDTDGSLNQIGLPFAHDVALSVQAVAFACGGFSISWGTNHLLVDGYSICMLATHLCELVRTGKLSVSPNHDRSLFLPRVPPTYSPALARSFVPCTSDNLFNVLNCEVHVRRLYYIEAGDIDRLRESSSKAGRRATRMEAVSAHIWKLFAGIVEDAGDTRCRMAWLVEGRSRLKEPSEMRNYIGNTTTFATKEASTEELGSGSLSQIARVVSASIREVAKEEHFQEMVDWMEEHKREGRWVERVSVGLGSPAVVLTSFHNFGVDLDFGMGRPVMVMPVVPKGRLCSAFLQVIGSPKGDGSWNVSALMLPKLAKALELDGLFKPITSRYLGLVAPAAPRPVSKL</sequence>
<dbReference type="OrthoDB" id="647894at2759"/>
<dbReference type="Proteomes" id="UP001055439">
    <property type="component" value="Chromosome 3"/>
</dbReference>
<organism evidence="1 2">
    <name type="scientific">Musa troglodytarum</name>
    <name type="common">fe'i banana</name>
    <dbReference type="NCBI Taxonomy" id="320322"/>
    <lineage>
        <taxon>Eukaryota</taxon>
        <taxon>Viridiplantae</taxon>
        <taxon>Streptophyta</taxon>
        <taxon>Embryophyta</taxon>
        <taxon>Tracheophyta</taxon>
        <taxon>Spermatophyta</taxon>
        <taxon>Magnoliopsida</taxon>
        <taxon>Liliopsida</taxon>
        <taxon>Zingiberales</taxon>
        <taxon>Musaceae</taxon>
        <taxon>Musa</taxon>
    </lineage>
</organism>
<dbReference type="EMBL" id="CP097505">
    <property type="protein sequence ID" value="URD92373.1"/>
    <property type="molecule type" value="Genomic_DNA"/>
</dbReference>
<keyword evidence="1" id="KW-0808">Transferase</keyword>
<proteinExistence type="predicted"/>
<dbReference type="AlphaFoldDB" id="A0A9E7FEC1"/>
<keyword evidence="2" id="KW-1185">Reference proteome</keyword>
<dbReference type="InterPro" id="IPR023213">
    <property type="entry name" value="CAT-like_dom_sf"/>
</dbReference>
<dbReference type="PANTHER" id="PTHR32098">
    <property type="entry name" value="LYCOPENE BETA/EPSILON CYCLASE PROTEIN"/>
    <property type="match status" value="1"/>
</dbReference>